<dbReference type="InterPro" id="IPR011014">
    <property type="entry name" value="MscS_channel_TM-2"/>
</dbReference>
<dbReference type="GO" id="GO:0005886">
    <property type="term" value="C:plasma membrane"/>
    <property type="evidence" value="ECO:0007669"/>
    <property type="project" value="UniProtKB-SubCell"/>
</dbReference>
<dbReference type="Pfam" id="PF21082">
    <property type="entry name" value="MS_channel_3rd"/>
    <property type="match status" value="1"/>
</dbReference>
<name>A0A839ALU7_9FLAO</name>
<dbReference type="Gene3D" id="2.30.30.60">
    <property type="match status" value="1"/>
</dbReference>
<dbReference type="SUPFAM" id="SSF82689">
    <property type="entry name" value="Mechanosensitive channel protein MscS (YggB), C-terminal domain"/>
    <property type="match status" value="1"/>
</dbReference>
<keyword evidence="3" id="KW-1003">Cell membrane</keyword>
<evidence type="ECO:0000313" key="11">
    <source>
        <dbReference type="Proteomes" id="UP000563906"/>
    </source>
</evidence>
<dbReference type="Gene3D" id="1.10.287.1260">
    <property type="match status" value="1"/>
</dbReference>
<evidence type="ECO:0000256" key="4">
    <source>
        <dbReference type="ARBA" id="ARBA00022692"/>
    </source>
</evidence>
<comment type="similarity">
    <text evidence="2">Belongs to the MscS (TC 1.A.23) family.</text>
</comment>
<organism evidence="10 11">
    <name type="scientific">Tenacibaculum pelagium</name>
    <dbReference type="NCBI Taxonomy" id="2759527"/>
    <lineage>
        <taxon>Bacteria</taxon>
        <taxon>Pseudomonadati</taxon>
        <taxon>Bacteroidota</taxon>
        <taxon>Flavobacteriia</taxon>
        <taxon>Flavobacteriales</taxon>
        <taxon>Flavobacteriaceae</taxon>
        <taxon>Tenacibaculum</taxon>
    </lineage>
</organism>
<feature type="transmembrane region" description="Helical" evidence="7">
    <location>
        <begin position="94"/>
        <end position="122"/>
    </location>
</feature>
<evidence type="ECO:0000256" key="2">
    <source>
        <dbReference type="ARBA" id="ARBA00008017"/>
    </source>
</evidence>
<dbReference type="InterPro" id="IPR008910">
    <property type="entry name" value="MSC_TM_helix"/>
</dbReference>
<dbReference type="AlphaFoldDB" id="A0A839ALU7"/>
<evidence type="ECO:0000256" key="6">
    <source>
        <dbReference type="ARBA" id="ARBA00023136"/>
    </source>
</evidence>
<evidence type="ECO:0000313" key="10">
    <source>
        <dbReference type="EMBL" id="MBA6155139.1"/>
    </source>
</evidence>
<evidence type="ECO:0000259" key="9">
    <source>
        <dbReference type="Pfam" id="PF21082"/>
    </source>
</evidence>
<dbReference type="Pfam" id="PF00924">
    <property type="entry name" value="MS_channel_2nd"/>
    <property type="match status" value="1"/>
</dbReference>
<dbReference type="InterPro" id="IPR045275">
    <property type="entry name" value="MscS_archaea/bacteria_type"/>
</dbReference>
<accession>A0A839ALU7</accession>
<sequence length="296" mass="33761">MNEGIKNINKTLLQWKDEAINYLPKILLAIVVFLTFYFLAKFIRKFSIRFYQKLFKSKPEAVGLISSIIYFIILLMGTFLTLEVLGLESVLTKLLAGAGIVGIVAGFAFKDIASNAFAGFLLNVQRPFKIGDWVSLDETFGTILEIGMITTSVKTISGQEVFVPNQLIYNNTFTNYSTFGKRRVIFKSGVSYGDDLDLVRRASLEEVDKIEAVLKNEVIDFYFTEIASSTYNFEVRFWIKFNYQKDYLNAMNEIIMRIKKRFEQEDISLAYAVTTLDFGVKGGVNIFDKPIVTRTE</sequence>
<dbReference type="EMBL" id="JACGLS010000001">
    <property type="protein sequence ID" value="MBA6155139.1"/>
    <property type="molecule type" value="Genomic_DNA"/>
</dbReference>
<comment type="subcellular location">
    <subcellularLocation>
        <location evidence="1">Cell membrane</location>
        <topology evidence="1">Multi-pass membrane protein</topology>
    </subcellularLocation>
</comment>
<feature type="domain" description="Mechanosensitive ion channel MscS C-terminal" evidence="9">
    <location>
        <begin position="188"/>
        <end position="268"/>
    </location>
</feature>
<dbReference type="RefSeq" id="WP_182123653.1">
    <property type="nucleotide sequence ID" value="NZ_JACGLS010000001.1"/>
</dbReference>
<feature type="transmembrane region" description="Helical" evidence="7">
    <location>
        <begin position="61"/>
        <end position="82"/>
    </location>
</feature>
<evidence type="ECO:0000256" key="3">
    <source>
        <dbReference type="ARBA" id="ARBA00022475"/>
    </source>
</evidence>
<dbReference type="SUPFAM" id="SSF50182">
    <property type="entry name" value="Sm-like ribonucleoproteins"/>
    <property type="match status" value="1"/>
</dbReference>
<dbReference type="Pfam" id="PF05552">
    <property type="entry name" value="MS_channel_1st_1"/>
    <property type="match status" value="1"/>
</dbReference>
<dbReference type="Proteomes" id="UP000563906">
    <property type="component" value="Unassembled WGS sequence"/>
</dbReference>
<evidence type="ECO:0000256" key="7">
    <source>
        <dbReference type="SAM" id="Phobius"/>
    </source>
</evidence>
<protein>
    <submittedName>
        <fullName evidence="10">Mechanosensitive ion channel</fullName>
    </submittedName>
</protein>
<keyword evidence="6 7" id="KW-0472">Membrane</keyword>
<evidence type="ECO:0000256" key="1">
    <source>
        <dbReference type="ARBA" id="ARBA00004651"/>
    </source>
</evidence>
<keyword evidence="4 7" id="KW-0812">Transmembrane</keyword>
<keyword evidence="11" id="KW-1185">Reference proteome</keyword>
<dbReference type="InterPro" id="IPR006685">
    <property type="entry name" value="MscS_channel_2nd"/>
</dbReference>
<dbReference type="Gene3D" id="3.30.70.100">
    <property type="match status" value="1"/>
</dbReference>
<evidence type="ECO:0000256" key="5">
    <source>
        <dbReference type="ARBA" id="ARBA00022989"/>
    </source>
</evidence>
<keyword evidence="5 7" id="KW-1133">Transmembrane helix</keyword>
<gene>
    <name evidence="10" type="ORF">H3Z83_01185</name>
</gene>
<dbReference type="GO" id="GO:0008381">
    <property type="term" value="F:mechanosensitive monoatomic ion channel activity"/>
    <property type="evidence" value="ECO:0007669"/>
    <property type="project" value="InterPro"/>
</dbReference>
<reference evidence="10 11" key="1">
    <citation type="submission" date="2020-07" db="EMBL/GenBank/DDBJ databases">
        <title>Bacterium isolated from marine sediment.</title>
        <authorList>
            <person name="Shang D."/>
            <person name="Du Z.-J."/>
        </authorList>
    </citation>
    <scope>NUCLEOTIDE SEQUENCE [LARGE SCALE GENOMIC DNA]</scope>
    <source>
        <strain evidence="10 11">S7007</strain>
    </source>
</reference>
<proteinExistence type="inferred from homology"/>
<dbReference type="InterPro" id="IPR049278">
    <property type="entry name" value="MS_channel_C"/>
</dbReference>
<evidence type="ECO:0000259" key="8">
    <source>
        <dbReference type="Pfam" id="PF00924"/>
    </source>
</evidence>
<comment type="caution">
    <text evidence="10">The sequence shown here is derived from an EMBL/GenBank/DDBJ whole genome shotgun (WGS) entry which is preliminary data.</text>
</comment>
<dbReference type="PANTHER" id="PTHR30221:SF1">
    <property type="entry name" value="SMALL-CONDUCTANCE MECHANOSENSITIVE CHANNEL"/>
    <property type="match status" value="1"/>
</dbReference>
<feature type="domain" description="Mechanosensitive ion channel MscS" evidence="8">
    <location>
        <begin position="111"/>
        <end position="177"/>
    </location>
</feature>
<dbReference type="InterPro" id="IPR023408">
    <property type="entry name" value="MscS_beta-dom_sf"/>
</dbReference>
<feature type="transmembrane region" description="Helical" evidence="7">
    <location>
        <begin position="22"/>
        <end position="40"/>
    </location>
</feature>
<dbReference type="SUPFAM" id="SSF82861">
    <property type="entry name" value="Mechanosensitive channel protein MscS (YggB), transmembrane region"/>
    <property type="match status" value="1"/>
</dbReference>
<dbReference type="InterPro" id="IPR011066">
    <property type="entry name" value="MscS_channel_C_sf"/>
</dbReference>
<dbReference type="InterPro" id="IPR010920">
    <property type="entry name" value="LSM_dom_sf"/>
</dbReference>
<dbReference type="PANTHER" id="PTHR30221">
    <property type="entry name" value="SMALL-CONDUCTANCE MECHANOSENSITIVE CHANNEL"/>
    <property type="match status" value="1"/>
</dbReference>